<proteinExistence type="predicted"/>
<name>A0A7Y9ELP8_9ACTN</name>
<accession>A0A7Y9ELP8</accession>
<reference evidence="1 2" key="1">
    <citation type="submission" date="2020-07" db="EMBL/GenBank/DDBJ databases">
        <title>Sequencing the genomes of 1000 actinobacteria strains.</title>
        <authorList>
            <person name="Klenk H.-P."/>
        </authorList>
    </citation>
    <scope>NUCLEOTIDE SEQUENCE [LARGE SCALE GENOMIC DNA]</scope>
    <source>
        <strain evidence="1 2">DSM 40398</strain>
    </source>
</reference>
<sequence length="207" mass="23130">MCRLLSPRLLTMKSDRRPIIVGGSAPVTVVAEDREDIQVILEGVNLKRIAERAILEPANDKHVFIRCERLWKRGGYLTAVILRVPRGSDYIRVDTWGRITVTGPLRVAHLHAAKSIEVEEIPSYSSFQMRTTRRHGQPIKVGRTSGDLTAWTKGGSVQIVADHPQSLRVSTIGGDIDLHGCWGNKALEIFGDRGRVTYRRDTCPRNG</sequence>
<evidence type="ECO:0000313" key="1">
    <source>
        <dbReference type="EMBL" id="NYD50022.1"/>
    </source>
</evidence>
<dbReference type="RefSeq" id="WP_179846642.1">
    <property type="nucleotide sequence ID" value="NZ_JBHTFX010000001.1"/>
</dbReference>
<dbReference type="EMBL" id="JACCBA010000001">
    <property type="protein sequence ID" value="NYD50022.1"/>
    <property type="molecule type" value="Genomic_DNA"/>
</dbReference>
<gene>
    <name evidence="1" type="ORF">BJY14_006005</name>
</gene>
<protein>
    <recommendedName>
        <fullName evidence="3">Adhesin domain-containing protein</fullName>
    </recommendedName>
</protein>
<evidence type="ECO:0000313" key="2">
    <source>
        <dbReference type="Proteomes" id="UP000529783"/>
    </source>
</evidence>
<keyword evidence="2" id="KW-1185">Reference proteome</keyword>
<dbReference type="AlphaFoldDB" id="A0A7Y9ELP8"/>
<comment type="caution">
    <text evidence="1">The sequence shown here is derived from an EMBL/GenBank/DDBJ whole genome shotgun (WGS) entry which is preliminary data.</text>
</comment>
<organism evidence="1 2">
    <name type="scientific">Actinomadura luteofluorescens</name>
    <dbReference type="NCBI Taxonomy" id="46163"/>
    <lineage>
        <taxon>Bacteria</taxon>
        <taxon>Bacillati</taxon>
        <taxon>Actinomycetota</taxon>
        <taxon>Actinomycetes</taxon>
        <taxon>Streptosporangiales</taxon>
        <taxon>Thermomonosporaceae</taxon>
        <taxon>Actinomadura</taxon>
    </lineage>
</organism>
<evidence type="ECO:0008006" key="3">
    <source>
        <dbReference type="Google" id="ProtNLM"/>
    </source>
</evidence>
<dbReference type="Proteomes" id="UP000529783">
    <property type="component" value="Unassembled WGS sequence"/>
</dbReference>